<dbReference type="InterPro" id="IPR019080">
    <property type="entry name" value="YqaJ_viral_recombinase"/>
</dbReference>
<gene>
    <name evidence="2" type="ORF">BN1804_00827</name>
</gene>
<name>A0A0G4Q2R6_9GAMM</name>
<dbReference type="Proteomes" id="UP000183920">
    <property type="component" value="Unassembled WGS sequence"/>
</dbReference>
<dbReference type="Gene3D" id="3.90.320.10">
    <property type="match status" value="1"/>
</dbReference>
<accession>A0A0G4Q2R6</accession>
<dbReference type="CDD" id="cd22343">
    <property type="entry name" value="PDDEXK_lambda_exonuclease-like"/>
    <property type="match status" value="1"/>
</dbReference>
<dbReference type="AlphaFoldDB" id="A0A0G4Q2R6"/>
<evidence type="ECO:0000313" key="3">
    <source>
        <dbReference type="Proteomes" id="UP000183920"/>
    </source>
</evidence>
<dbReference type="InterPro" id="IPR011604">
    <property type="entry name" value="PDDEXK-like_dom_sf"/>
</dbReference>
<dbReference type="EMBL" id="CVRY01000002">
    <property type="protein sequence ID" value="CRL60232.1"/>
    <property type="molecule type" value="Genomic_DNA"/>
</dbReference>
<dbReference type="InterPro" id="IPR011335">
    <property type="entry name" value="Restrct_endonuc-II-like"/>
</dbReference>
<evidence type="ECO:0000259" key="1">
    <source>
        <dbReference type="Pfam" id="PF09588"/>
    </source>
</evidence>
<dbReference type="Pfam" id="PF09588">
    <property type="entry name" value="YqaJ"/>
    <property type="match status" value="1"/>
</dbReference>
<feature type="domain" description="YqaJ viral recombinase" evidence="1">
    <location>
        <begin position="24"/>
        <end position="168"/>
    </location>
</feature>
<proteinExistence type="predicted"/>
<dbReference type="PANTHER" id="PTHR39953">
    <property type="entry name" value="RE54151P"/>
    <property type="match status" value="1"/>
</dbReference>
<dbReference type="SUPFAM" id="SSF52980">
    <property type="entry name" value="Restriction endonuclease-like"/>
    <property type="match status" value="1"/>
</dbReference>
<dbReference type="PANTHER" id="PTHR39953:SF1">
    <property type="entry name" value="RE54151P"/>
    <property type="match status" value="1"/>
</dbReference>
<evidence type="ECO:0000313" key="2">
    <source>
        <dbReference type="EMBL" id="CRL60232.1"/>
    </source>
</evidence>
<reference evidence="3" key="1">
    <citation type="submission" date="2015-06" db="EMBL/GenBank/DDBJ databases">
        <authorList>
            <person name="Urmite Genomes"/>
        </authorList>
    </citation>
    <scope>NUCLEOTIDE SEQUENCE [LARGE SCALE GENOMIC DNA]</scope>
    <source>
        <strain evidence="3">CSUR P1867</strain>
    </source>
</reference>
<sequence length="232" mass="26286">MISNDIILSKTGIDLTKVEQGSEEWMSIRLGVVTASEAWKVISKPRSGTKWSDTKKTYLNTLIGEVCTGVYKEVSARTLEWGKNYELEARMTFEFYTGLTAKEVPIIFKDEQLRIACSPDGICSDGSGLELKCPNNTGVFIDLALNGIDAMKKEYVAQVQYSMWVTGKDIWHFANFDPRMPAGKEIAYFPVERDEKMMKEFDELVPEFIEVMDQGLNKLGIQFGNQWSVYGK</sequence>
<dbReference type="RefSeq" id="WP_082147321.1">
    <property type="nucleotide sequence ID" value="NZ_CVRY01000002.1"/>
</dbReference>
<protein>
    <submittedName>
        <fullName evidence="2">YqaJ-like viral recombinase domain protein</fullName>
    </submittedName>
</protein>
<organism evidence="2 3">
    <name type="scientific">Proteus penneri</name>
    <dbReference type="NCBI Taxonomy" id="102862"/>
    <lineage>
        <taxon>Bacteria</taxon>
        <taxon>Pseudomonadati</taxon>
        <taxon>Pseudomonadota</taxon>
        <taxon>Gammaproteobacteria</taxon>
        <taxon>Enterobacterales</taxon>
        <taxon>Morganellaceae</taxon>
        <taxon>Proteus</taxon>
    </lineage>
</organism>